<reference evidence="5 6" key="1">
    <citation type="submission" date="2018-11" db="EMBL/GenBank/DDBJ databases">
        <title>Draft genome sequences of proposed Pectobacterium aquaticum sp. nov. isolated in France from fresh water.</title>
        <authorList>
            <person name="Pedron J."/>
            <person name="Barny M.A."/>
        </authorList>
    </citation>
    <scope>NUCLEOTIDE SEQUENCE [LARGE SCALE GENOMIC DNA]</scope>
    <source>
        <strain evidence="5 6">A127-S21-F16</strain>
    </source>
</reference>
<dbReference type="NCBIfam" id="TIGR00014">
    <property type="entry name" value="arsC"/>
    <property type="match status" value="1"/>
</dbReference>
<dbReference type="PANTHER" id="PTHR30041:SF4">
    <property type="entry name" value="ARSENATE REDUCTASE"/>
    <property type="match status" value="1"/>
</dbReference>
<proteinExistence type="inferred from homology"/>
<dbReference type="EMBL" id="QHJS02000037">
    <property type="protein sequence ID" value="RRO17825.1"/>
    <property type="molecule type" value="Genomic_DNA"/>
</dbReference>
<evidence type="ECO:0000256" key="1">
    <source>
        <dbReference type="ARBA" id="ARBA00007198"/>
    </source>
</evidence>
<comment type="caution">
    <text evidence="5">The sequence shown here is derived from an EMBL/GenBank/DDBJ whole genome shotgun (WGS) entry which is preliminary data.</text>
</comment>
<dbReference type="SUPFAM" id="SSF52833">
    <property type="entry name" value="Thioredoxin-like"/>
    <property type="match status" value="1"/>
</dbReference>
<sequence>MTQSSTQLYSPQPAVTIYHNPRCSKSRETLALLQEHNITPDVVLYLDTPPDAATLAQLINQLGFTSARELMRTKEEIYQQLGLSDTALTEAQLIQAMTDNPKLIERPIVVAQGQARIGRPPEQVLEIL</sequence>
<dbReference type="EC" id="1.20.4.1" evidence="4"/>
<dbReference type="Pfam" id="PF03960">
    <property type="entry name" value="ArsC"/>
    <property type="match status" value="1"/>
</dbReference>
<comment type="catalytic activity">
    <reaction evidence="4">
        <text>[glutaredoxin]-dithiol + arsenate + glutathione + H(+) = glutathionyl-S-S-[glutaredoxin] + arsenite + H2O</text>
        <dbReference type="Rhea" id="RHEA:22016"/>
        <dbReference type="Rhea" id="RHEA-COMP:10729"/>
        <dbReference type="Rhea" id="RHEA-COMP:17668"/>
        <dbReference type="ChEBI" id="CHEBI:15377"/>
        <dbReference type="ChEBI" id="CHEBI:15378"/>
        <dbReference type="ChEBI" id="CHEBI:29242"/>
        <dbReference type="ChEBI" id="CHEBI:29950"/>
        <dbReference type="ChEBI" id="CHEBI:48597"/>
        <dbReference type="ChEBI" id="CHEBI:57925"/>
        <dbReference type="ChEBI" id="CHEBI:146199"/>
        <dbReference type="EC" id="1.20.4.1"/>
    </reaction>
</comment>
<dbReference type="GO" id="GO:0008794">
    <property type="term" value="F:arsenate reductase (glutaredoxin) activity"/>
    <property type="evidence" value="ECO:0007669"/>
    <property type="project" value="UniProtKB-UniRule"/>
</dbReference>
<dbReference type="RefSeq" id="WP_116155860.1">
    <property type="nucleotide sequence ID" value="NZ_QHJS02000037.1"/>
</dbReference>
<gene>
    <name evidence="5" type="primary">arsC</name>
    <name evidence="5" type="ORF">DMB84_013410</name>
</gene>
<dbReference type="Gene3D" id="3.40.30.10">
    <property type="entry name" value="Glutaredoxin"/>
    <property type="match status" value="1"/>
</dbReference>
<evidence type="ECO:0000256" key="3">
    <source>
        <dbReference type="PROSITE-ProRule" id="PRU01282"/>
    </source>
</evidence>
<protein>
    <recommendedName>
        <fullName evidence="4">Arsenate reductase</fullName>
        <ecNumber evidence="4">1.20.4.1</ecNumber>
    </recommendedName>
</protein>
<dbReference type="Proteomes" id="UP000256540">
    <property type="component" value="Unassembled WGS sequence"/>
</dbReference>
<accession>A0AA93AKI4</accession>
<evidence type="ECO:0000256" key="4">
    <source>
        <dbReference type="RuleBase" id="RU362029"/>
    </source>
</evidence>
<evidence type="ECO:0000313" key="5">
    <source>
        <dbReference type="EMBL" id="RRO17825.1"/>
    </source>
</evidence>
<dbReference type="InterPro" id="IPR006660">
    <property type="entry name" value="Arsenate_reductase-like"/>
</dbReference>
<evidence type="ECO:0000313" key="6">
    <source>
        <dbReference type="Proteomes" id="UP000256540"/>
    </source>
</evidence>
<evidence type="ECO:0000256" key="2">
    <source>
        <dbReference type="ARBA" id="ARBA00023002"/>
    </source>
</evidence>
<dbReference type="InterPro" id="IPR036249">
    <property type="entry name" value="Thioredoxin-like_sf"/>
</dbReference>
<organism evidence="5 6">
    <name type="scientific">Pectobacterium aquaticum</name>
    <dbReference type="NCBI Taxonomy" id="2204145"/>
    <lineage>
        <taxon>Bacteria</taxon>
        <taxon>Pseudomonadati</taxon>
        <taxon>Pseudomonadota</taxon>
        <taxon>Gammaproteobacteria</taxon>
        <taxon>Enterobacterales</taxon>
        <taxon>Pectobacteriaceae</taxon>
        <taxon>Pectobacterium</taxon>
    </lineage>
</organism>
<keyword evidence="2 4" id="KW-0560">Oxidoreductase</keyword>
<comment type="similarity">
    <text evidence="1 3 4">Belongs to the ArsC family.</text>
</comment>
<name>A0AA93AKI4_9GAMM</name>
<dbReference type="CDD" id="cd03034">
    <property type="entry name" value="ArsC_ArsC"/>
    <property type="match status" value="1"/>
</dbReference>
<dbReference type="PANTHER" id="PTHR30041">
    <property type="entry name" value="ARSENATE REDUCTASE"/>
    <property type="match status" value="1"/>
</dbReference>
<dbReference type="InterPro" id="IPR006659">
    <property type="entry name" value="Arsenate_reductase"/>
</dbReference>
<dbReference type="AlphaFoldDB" id="A0AA93AKI4"/>
<dbReference type="PROSITE" id="PS51353">
    <property type="entry name" value="ARSC"/>
    <property type="match status" value="1"/>
</dbReference>